<gene>
    <name evidence="1" type="ORF">RJT34_16460</name>
</gene>
<reference evidence="1 2" key="1">
    <citation type="submission" date="2024-01" db="EMBL/GenBank/DDBJ databases">
        <title>The genomes of 5 underutilized Papilionoideae crops provide insights into root nodulation and disease resistance.</title>
        <authorList>
            <person name="Yuan L."/>
        </authorList>
    </citation>
    <scope>NUCLEOTIDE SEQUENCE [LARGE SCALE GENOMIC DNA]</scope>
    <source>
        <strain evidence="1">LY-2023</strain>
        <tissue evidence="1">Leaf</tissue>
    </source>
</reference>
<dbReference type="GO" id="GO:0016887">
    <property type="term" value="F:ATP hydrolysis activity"/>
    <property type="evidence" value="ECO:0007669"/>
    <property type="project" value="InterPro"/>
</dbReference>
<dbReference type="PANTHER" id="PTHR23336">
    <property type="entry name" value="ZINC FINGER CW-TYPE COILED-COIL DOMAIN PROTEIN 3"/>
    <property type="match status" value="1"/>
</dbReference>
<dbReference type="EMBL" id="JAYKXN010000004">
    <property type="protein sequence ID" value="KAK7293591.1"/>
    <property type="molecule type" value="Genomic_DNA"/>
</dbReference>
<dbReference type="Pfam" id="PF13589">
    <property type="entry name" value="HATPase_c_3"/>
    <property type="match status" value="1"/>
</dbReference>
<dbReference type="AlphaFoldDB" id="A0AAN9J8I2"/>
<dbReference type="GO" id="GO:0005634">
    <property type="term" value="C:nucleus"/>
    <property type="evidence" value="ECO:0007669"/>
    <property type="project" value="TreeGrafter"/>
</dbReference>
<dbReference type="Proteomes" id="UP001359559">
    <property type="component" value="Unassembled WGS sequence"/>
</dbReference>
<comment type="caution">
    <text evidence="1">The sequence shown here is derived from an EMBL/GenBank/DDBJ whole genome shotgun (WGS) entry which is preliminary data.</text>
</comment>
<proteinExistence type="predicted"/>
<dbReference type="InterPro" id="IPR036890">
    <property type="entry name" value="HATPase_C_sf"/>
</dbReference>
<keyword evidence="2" id="KW-1185">Reference proteome</keyword>
<evidence type="ECO:0000313" key="2">
    <source>
        <dbReference type="Proteomes" id="UP001359559"/>
    </source>
</evidence>
<sequence length="89" mass="9743">MWKPMHNGGGMDPNKMRQCMPLGYSVKSKLANTVGQCGNGFKTSAMRLGADVIVFSRYRGKDGKRVPIVGLFTQFTISLECNVAIAVMK</sequence>
<dbReference type="SUPFAM" id="SSF55874">
    <property type="entry name" value="ATPase domain of HSP90 chaperone/DNA topoisomerase II/histidine kinase"/>
    <property type="match status" value="1"/>
</dbReference>
<name>A0AAN9J8I2_CLITE</name>
<protein>
    <submittedName>
        <fullName evidence="1">Uncharacterized protein</fullName>
    </submittedName>
</protein>
<accession>A0AAN9J8I2</accession>
<organism evidence="1 2">
    <name type="scientific">Clitoria ternatea</name>
    <name type="common">Butterfly pea</name>
    <dbReference type="NCBI Taxonomy" id="43366"/>
    <lineage>
        <taxon>Eukaryota</taxon>
        <taxon>Viridiplantae</taxon>
        <taxon>Streptophyta</taxon>
        <taxon>Embryophyta</taxon>
        <taxon>Tracheophyta</taxon>
        <taxon>Spermatophyta</taxon>
        <taxon>Magnoliopsida</taxon>
        <taxon>eudicotyledons</taxon>
        <taxon>Gunneridae</taxon>
        <taxon>Pentapetalae</taxon>
        <taxon>rosids</taxon>
        <taxon>fabids</taxon>
        <taxon>Fabales</taxon>
        <taxon>Fabaceae</taxon>
        <taxon>Papilionoideae</taxon>
        <taxon>50 kb inversion clade</taxon>
        <taxon>NPAAA clade</taxon>
        <taxon>indigoferoid/millettioid clade</taxon>
        <taxon>Phaseoleae</taxon>
        <taxon>Clitoria</taxon>
    </lineage>
</organism>
<dbReference type="PANTHER" id="PTHR23336:SF80">
    <property type="entry name" value="PROTEIN MICRORCHIDIA 7-LIKE"/>
    <property type="match status" value="1"/>
</dbReference>
<dbReference type="InterPro" id="IPR045261">
    <property type="entry name" value="MORC_ATPase"/>
</dbReference>
<evidence type="ECO:0000313" key="1">
    <source>
        <dbReference type="EMBL" id="KAK7293591.1"/>
    </source>
</evidence>